<dbReference type="RefSeq" id="WP_007469076.1">
    <property type="nucleotide sequence ID" value="NZ_KI391954.1"/>
</dbReference>
<feature type="transmembrane region" description="Helical" evidence="1">
    <location>
        <begin position="93"/>
        <end position="117"/>
    </location>
</feature>
<feature type="transmembrane region" description="Helical" evidence="1">
    <location>
        <begin position="60"/>
        <end position="81"/>
    </location>
</feature>
<dbReference type="EMBL" id="ACZI02000003">
    <property type="protein sequence ID" value="EFV13661.1"/>
    <property type="molecule type" value="Genomic_DNA"/>
</dbReference>
<protein>
    <submittedName>
        <fullName evidence="2">Uncharacterized protein</fullName>
    </submittedName>
</protein>
<dbReference type="STRING" id="679197.HMPREF9336_01485"/>
<organism evidence="2 3">
    <name type="scientific">Segniliparus rugosus (strain ATCC BAA-974 / DSM 45345 / CCUG 50838 / CIP 108380 / JCM 13579 / CDC 945)</name>
    <dbReference type="NCBI Taxonomy" id="679197"/>
    <lineage>
        <taxon>Bacteria</taxon>
        <taxon>Bacillati</taxon>
        <taxon>Actinomycetota</taxon>
        <taxon>Actinomycetes</taxon>
        <taxon>Mycobacteriales</taxon>
        <taxon>Segniliparaceae</taxon>
        <taxon>Segniliparus</taxon>
    </lineage>
</organism>
<evidence type="ECO:0000313" key="3">
    <source>
        <dbReference type="Proteomes" id="UP000004816"/>
    </source>
</evidence>
<comment type="caution">
    <text evidence="2">The sequence shown here is derived from an EMBL/GenBank/DDBJ whole genome shotgun (WGS) entry which is preliminary data.</text>
</comment>
<reference evidence="2 3" key="1">
    <citation type="journal article" date="2011" name="Stand. Genomic Sci.">
        <title>High quality draft genome sequence of Segniliparus rugosus CDC 945(T)= (ATCC BAA-974(T)).</title>
        <authorList>
            <person name="Earl A.M."/>
            <person name="Desjardins C.A."/>
            <person name="Fitzgerald M.G."/>
            <person name="Arachchi H.M."/>
            <person name="Zeng Q."/>
            <person name="Mehta T."/>
            <person name="Griggs A."/>
            <person name="Birren B.W."/>
            <person name="Toney N.C."/>
            <person name="Carr J."/>
            <person name="Posey J."/>
            <person name="Butler W.R."/>
        </authorList>
    </citation>
    <scope>NUCLEOTIDE SEQUENCE [LARGE SCALE GENOMIC DNA]</scope>
    <source>
        <strain evidence="3">ATCC BAA-974 / DSM 45345 / CCUG 50838 / CIP 108380 / JCM 13579 / CDC 945</strain>
    </source>
</reference>
<name>E5XPR3_SEGRC</name>
<feature type="transmembrane region" description="Helical" evidence="1">
    <location>
        <begin position="137"/>
        <end position="154"/>
    </location>
</feature>
<keyword evidence="1" id="KW-1133">Transmembrane helix</keyword>
<evidence type="ECO:0000256" key="1">
    <source>
        <dbReference type="SAM" id="Phobius"/>
    </source>
</evidence>
<gene>
    <name evidence="2" type="ORF">HMPREF9336_01485</name>
</gene>
<sequence length="169" mass="17798">MAASRRWWQSATWWLLGFPVLGMIVWGCGSVFAQIGWTAWFGGSNSVPRPLLPLLLGSVVYFGCIGLLFSAAVSAGAGLVHEFAKSAPSDKRGALAVLCALGFLAPVELAVFCYGLPMGDGPVNNFGLGFTFRLPWASPYAHAALVGFGAWFGVRAKDETAEPGAATRA</sequence>
<keyword evidence="1" id="KW-0472">Membrane</keyword>
<dbReference type="AlphaFoldDB" id="E5XPR3"/>
<feature type="transmembrane region" description="Helical" evidence="1">
    <location>
        <begin position="12"/>
        <end position="40"/>
    </location>
</feature>
<evidence type="ECO:0000313" key="2">
    <source>
        <dbReference type="EMBL" id="EFV13661.1"/>
    </source>
</evidence>
<dbReference type="HOGENOM" id="CLU_1577422_0_0_11"/>
<dbReference type="Proteomes" id="UP000004816">
    <property type="component" value="Unassembled WGS sequence"/>
</dbReference>
<keyword evidence="1" id="KW-0812">Transmembrane</keyword>
<proteinExistence type="predicted"/>
<accession>E5XPR3</accession>
<keyword evidence="3" id="KW-1185">Reference proteome</keyword>